<dbReference type="Pfam" id="PF18397">
    <property type="entry name" value="IKBKB_SDD"/>
    <property type="match status" value="2"/>
</dbReference>
<feature type="compositionally biased region" description="Polar residues" evidence="13">
    <location>
        <begin position="569"/>
        <end position="580"/>
    </location>
</feature>
<dbReference type="PROSITE" id="PS50011">
    <property type="entry name" value="PROTEIN_KINASE_DOM"/>
    <property type="match status" value="1"/>
</dbReference>
<dbReference type="InterPro" id="IPR008271">
    <property type="entry name" value="Ser/Thr_kinase_AS"/>
</dbReference>
<evidence type="ECO:0000256" key="9">
    <source>
        <dbReference type="ARBA" id="ARBA00022777"/>
    </source>
</evidence>
<protein>
    <recommendedName>
        <fullName evidence="3">IkappaB kinase</fullName>
        <ecNumber evidence="3">2.7.11.10</ecNumber>
    </recommendedName>
</protein>
<dbReference type="GO" id="GO:0045944">
    <property type="term" value="P:positive regulation of transcription by RNA polymerase II"/>
    <property type="evidence" value="ECO:0007669"/>
    <property type="project" value="TreeGrafter"/>
</dbReference>
<keyword evidence="4" id="KW-0963">Cytoplasm</keyword>
<dbReference type="SMART" id="SM00220">
    <property type="entry name" value="S_TKc"/>
    <property type="match status" value="1"/>
</dbReference>
<comment type="caution">
    <text evidence="15">The sequence shown here is derived from an EMBL/GenBank/DDBJ whole genome shotgun (WGS) entry which is preliminary data.</text>
</comment>
<feature type="domain" description="Protein kinase" evidence="14">
    <location>
        <begin position="15"/>
        <end position="300"/>
    </location>
</feature>
<dbReference type="InterPro" id="IPR011009">
    <property type="entry name" value="Kinase-like_dom_sf"/>
</dbReference>
<evidence type="ECO:0000256" key="8">
    <source>
        <dbReference type="ARBA" id="ARBA00022741"/>
    </source>
</evidence>
<dbReference type="InterPro" id="IPR000719">
    <property type="entry name" value="Prot_kinase_dom"/>
</dbReference>
<dbReference type="GO" id="GO:0005524">
    <property type="term" value="F:ATP binding"/>
    <property type="evidence" value="ECO:0007669"/>
    <property type="project" value="UniProtKB-KW"/>
</dbReference>
<accession>A0A8T2MPL5</accession>
<dbReference type="InterPro" id="IPR046375">
    <property type="entry name" value="IKBKB_SDD_sf"/>
</dbReference>
<evidence type="ECO:0000256" key="6">
    <source>
        <dbReference type="ARBA" id="ARBA00022553"/>
    </source>
</evidence>
<dbReference type="Pfam" id="PF00069">
    <property type="entry name" value="Pkinase"/>
    <property type="match status" value="1"/>
</dbReference>
<evidence type="ECO:0000313" key="15">
    <source>
        <dbReference type="EMBL" id="KAG9330349.1"/>
    </source>
</evidence>
<evidence type="ECO:0000256" key="10">
    <source>
        <dbReference type="ARBA" id="ARBA00022840"/>
    </source>
</evidence>
<evidence type="ECO:0000256" key="3">
    <source>
        <dbReference type="ARBA" id="ARBA00012442"/>
    </source>
</evidence>
<sequence length="655" mass="75358">MNRIPAQQLHSYGPWELKERLGTGGFGNVTRWQNKETEEQIAIKQCRQELSEKNKERWCLEIQIMKRLNHENVVAAREVPEGMQKMATNDLPLLAMEYCQGGDLRKYLNSLDNCCGMREGSVLILLRDISSALTYLHQKRIIHRDLKPENIVLQQGEKRLIHKIIDLGYAKELDQSSLCTSFVGTLQYLAPELLEQQMYTMTVDYWSFGTLVFECITGFRPFLPTWQPVQWHAQLKQKAEDDIVVSEDLSGTVLFSKHLPKPNNLNKLLAEKLERWLQMMLRWSAQDRGKDPEYGPNGCFKALDNILGLKLVQVLNMVSDEIFTYPVQDGEAVSVLQERIEIDTNIPPANQELLLEAGLALEPKSEATQCAVDYSTIDGRRTDLPLVFLFDRSCSSYEPKFTPRILPDNIRFIQMDPKRVLLYSPLRRTWGQAWHTIRTLKEDWQRLQQGQRAALMSLLRHNSNLYKQKNEMASMHHCLRAKLDFFNTSLHIDMDKYQEQRTTGIDLDEEMMALQTDIVDLQRQPWRCGETLDTLSALPWRQPGDDASKVRSPVSGSPEGGPTPPSVPQLLSSRPPQSASLDQLLPRDDSLLVIEESRAFESRLQSLVQETIQETERDMQGRIVFTQSLQDDTQLLLCCPTVDRQVYCRLARKAQ</sequence>
<dbReference type="OrthoDB" id="267381at2759"/>
<dbReference type="Gene3D" id="3.10.20.90">
    <property type="entry name" value="Phosphatidylinositol 3-kinase Catalytic Subunit, Chain A, domain 1"/>
    <property type="match status" value="1"/>
</dbReference>
<keyword evidence="5" id="KW-0723">Serine/threonine-protein kinase</keyword>
<dbReference type="Gene3D" id="1.10.510.10">
    <property type="entry name" value="Transferase(Phosphotransferase) domain 1"/>
    <property type="match status" value="1"/>
</dbReference>
<dbReference type="EMBL" id="JAFBMS010000643">
    <property type="protein sequence ID" value="KAG9330349.1"/>
    <property type="molecule type" value="Genomic_DNA"/>
</dbReference>
<evidence type="ECO:0000256" key="2">
    <source>
        <dbReference type="ARBA" id="ARBA00004496"/>
    </source>
</evidence>
<keyword evidence="16" id="KW-1185">Reference proteome</keyword>
<comment type="catalytic activity">
    <reaction evidence="12">
        <text>L-seryl-[I-kappa-B protein] + ATP = O-phospho-L-seryl-[I-kappa-B protein] + ADP + H(+)</text>
        <dbReference type="Rhea" id="RHEA:19073"/>
        <dbReference type="Rhea" id="RHEA-COMP:13698"/>
        <dbReference type="Rhea" id="RHEA-COMP:13699"/>
        <dbReference type="ChEBI" id="CHEBI:15378"/>
        <dbReference type="ChEBI" id="CHEBI:29999"/>
        <dbReference type="ChEBI" id="CHEBI:30616"/>
        <dbReference type="ChEBI" id="CHEBI:83421"/>
        <dbReference type="ChEBI" id="CHEBI:456216"/>
        <dbReference type="EC" id="2.7.11.10"/>
    </reaction>
</comment>
<evidence type="ECO:0000256" key="1">
    <source>
        <dbReference type="ARBA" id="ARBA00004123"/>
    </source>
</evidence>
<reference evidence="15" key="1">
    <citation type="thesis" date="2021" institute="BYU ScholarsArchive" country="Provo, UT, USA">
        <title>Applications of and Algorithms for Genome Assembly and Genomic Analyses with an Emphasis on Marine Teleosts.</title>
        <authorList>
            <person name="Pickett B.D."/>
        </authorList>
    </citation>
    <scope>NUCLEOTIDE SEQUENCE</scope>
    <source>
        <strain evidence="15">HI-2016</strain>
    </source>
</reference>
<evidence type="ECO:0000256" key="5">
    <source>
        <dbReference type="ARBA" id="ARBA00022527"/>
    </source>
</evidence>
<dbReference type="PROSITE" id="PS00108">
    <property type="entry name" value="PROTEIN_KINASE_ST"/>
    <property type="match status" value="1"/>
</dbReference>
<dbReference type="InterPro" id="IPR051180">
    <property type="entry name" value="IKK"/>
</dbReference>
<dbReference type="FunFam" id="1.10.510.10:FF:000147">
    <property type="entry name" value="Inhibitor of nuclear factor kappa-B kinase subunit beta"/>
    <property type="match status" value="1"/>
</dbReference>
<gene>
    <name evidence="15" type="ORF">JZ751_025652</name>
</gene>
<comment type="subcellular location">
    <subcellularLocation>
        <location evidence="2">Cytoplasm</location>
    </subcellularLocation>
    <subcellularLocation>
        <location evidence="1">Nucleus</location>
    </subcellularLocation>
</comment>
<keyword evidence="8" id="KW-0547">Nucleotide-binding</keyword>
<dbReference type="GO" id="GO:0008384">
    <property type="term" value="F:IkappaB kinase activity"/>
    <property type="evidence" value="ECO:0007669"/>
    <property type="project" value="UniProtKB-EC"/>
</dbReference>
<dbReference type="InterPro" id="IPR041185">
    <property type="entry name" value="IKBKB_SDD"/>
</dbReference>
<dbReference type="AlphaFoldDB" id="A0A8T2MPL5"/>
<dbReference type="SUPFAM" id="SSF56112">
    <property type="entry name" value="Protein kinase-like (PK-like)"/>
    <property type="match status" value="1"/>
</dbReference>
<keyword evidence="9" id="KW-0418">Kinase</keyword>
<dbReference type="GO" id="GO:0033209">
    <property type="term" value="P:tumor necrosis factor-mediated signaling pathway"/>
    <property type="evidence" value="ECO:0007669"/>
    <property type="project" value="TreeGrafter"/>
</dbReference>
<dbReference type="PANTHER" id="PTHR22969:SF7">
    <property type="entry name" value="INHIBITOR OF NUCLEAR FACTOR KAPPA-B KINASE SUBUNIT BETA"/>
    <property type="match status" value="1"/>
</dbReference>
<keyword evidence="10" id="KW-0067">ATP-binding</keyword>
<evidence type="ECO:0000313" key="16">
    <source>
        <dbReference type="Proteomes" id="UP000824540"/>
    </source>
</evidence>
<evidence type="ECO:0000259" key="14">
    <source>
        <dbReference type="PROSITE" id="PS50011"/>
    </source>
</evidence>
<keyword evidence="7" id="KW-0808">Transferase</keyword>
<evidence type="ECO:0000256" key="7">
    <source>
        <dbReference type="ARBA" id="ARBA00022679"/>
    </source>
</evidence>
<dbReference type="GO" id="GO:0005634">
    <property type="term" value="C:nucleus"/>
    <property type="evidence" value="ECO:0007669"/>
    <property type="project" value="UniProtKB-SubCell"/>
</dbReference>
<organism evidence="15 16">
    <name type="scientific">Albula glossodonta</name>
    <name type="common">roundjaw bonefish</name>
    <dbReference type="NCBI Taxonomy" id="121402"/>
    <lineage>
        <taxon>Eukaryota</taxon>
        <taxon>Metazoa</taxon>
        <taxon>Chordata</taxon>
        <taxon>Craniata</taxon>
        <taxon>Vertebrata</taxon>
        <taxon>Euteleostomi</taxon>
        <taxon>Actinopterygii</taxon>
        <taxon>Neopterygii</taxon>
        <taxon>Teleostei</taxon>
        <taxon>Albuliformes</taxon>
        <taxon>Albulidae</taxon>
        <taxon>Albula</taxon>
    </lineage>
</organism>
<feature type="region of interest" description="Disordered" evidence="13">
    <location>
        <begin position="537"/>
        <end position="580"/>
    </location>
</feature>
<evidence type="ECO:0000256" key="11">
    <source>
        <dbReference type="ARBA" id="ARBA00023242"/>
    </source>
</evidence>
<keyword evidence="11" id="KW-0539">Nucleus</keyword>
<name>A0A8T2MPL5_9TELE</name>
<dbReference type="EC" id="2.7.11.10" evidence="3"/>
<keyword evidence="6" id="KW-0597">Phosphoprotein</keyword>
<dbReference type="Proteomes" id="UP000824540">
    <property type="component" value="Unassembled WGS sequence"/>
</dbReference>
<proteinExistence type="predicted"/>
<evidence type="ECO:0000256" key="13">
    <source>
        <dbReference type="SAM" id="MobiDB-lite"/>
    </source>
</evidence>
<dbReference type="GO" id="GO:0008385">
    <property type="term" value="C:IkappaB kinase complex"/>
    <property type="evidence" value="ECO:0007669"/>
    <property type="project" value="TreeGrafter"/>
</dbReference>
<evidence type="ECO:0000256" key="4">
    <source>
        <dbReference type="ARBA" id="ARBA00022490"/>
    </source>
</evidence>
<evidence type="ECO:0000256" key="12">
    <source>
        <dbReference type="ARBA" id="ARBA00048789"/>
    </source>
</evidence>
<dbReference type="PANTHER" id="PTHR22969">
    <property type="entry name" value="IKB KINASE"/>
    <property type="match status" value="1"/>
</dbReference>
<dbReference type="Gene3D" id="1.20.1270.250">
    <property type="match status" value="1"/>
</dbReference>